<evidence type="ECO:0000259" key="1">
    <source>
        <dbReference type="Pfam" id="PF06056"/>
    </source>
</evidence>
<accession>A0A4R8I595</accession>
<dbReference type="Gene3D" id="1.10.10.60">
    <property type="entry name" value="Homeodomain-like"/>
    <property type="match status" value="1"/>
</dbReference>
<organism evidence="2 3">
    <name type="scientific">Epilithonimonas xixisoli</name>
    <dbReference type="NCBI Taxonomy" id="1476462"/>
    <lineage>
        <taxon>Bacteria</taxon>
        <taxon>Pseudomonadati</taxon>
        <taxon>Bacteroidota</taxon>
        <taxon>Flavobacteriia</taxon>
        <taxon>Flavobacteriales</taxon>
        <taxon>Weeksellaceae</taxon>
        <taxon>Chryseobacterium group</taxon>
        <taxon>Epilithonimonas</taxon>
    </lineage>
</organism>
<dbReference type="InterPro" id="IPR010332">
    <property type="entry name" value="ATPase_terminase-su_N"/>
</dbReference>
<dbReference type="AlphaFoldDB" id="A0A4R8I595"/>
<evidence type="ECO:0000313" key="3">
    <source>
        <dbReference type="Proteomes" id="UP000295313"/>
    </source>
</evidence>
<evidence type="ECO:0000313" key="2">
    <source>
        <dbReference type="EMBL" id="TDX84052.1"/>
    </source>
</evidence>
<proteinExistence type="predicted"/>
<gene>
    <name evidence="2" type="ORF">B0I22_1646</name>
</gene>
<protein>
    <submittedName>
        <fullName evidence="2">Putative ATPase subunit gpP of terminase</fullName>
    </submittedName>
</protein>
<sequence length="94" mass="11307">MNLNYRNKRKYTVSERENSRKYYLLGLNLQEVSKLMDIPKKTLEKWQQKYNWKDLKENNFAKSKALELKAKGLSTKEISSILKISLTTVWRYCK</sequence>
<dbReference type="Proteomes" id="UP000295313">
    <property type="component" value="Unassembled WGS sequence"/>
</dbReference>
<comment type="caution">
    <text evidence="2">The sequence shown here is derived from an EMBL/GenBank/DDBJ whole genome shotgun (WGS) entry which is preliminary data.</text>
</comment>
<reference evidence="2 3" key="1">
    <citation type="submission" date="2019-03" db="EMBL/GenBank/DDBJ databases">
        <title>Genomic Encyclopedia of Type Strains, Phase III (KMG-III): the genomes of soil and plant-associated and newly described type strains.</title>
        <authorList>
            <person name="Whitman W."/>
        </authorList>
    </citation>
    <scope>NUCLEOTIDE SEQUENCE [LARGE SCALE GENOMIC DNA]</scope>
    <source>
        <strain evidence="2 3">CGMCC 1.12802</strain>
    </source>
</reference>
<feature type="domain" description="Terminase ATPase subunit N-terminal" evidence="1">
    <location>
        <begin position="16"/>
        <end position="56"/>
    </location>
</feature>
<dbReference type="OrthoDB" id="1366535at2"/>
<dbReference type="SUPFAM" id="SSF46689">
    <property type="entry name" value="Homeodomain-like"/>
    <property type="match status" value="1"/>
</dbReference>
<keyword evidence="3" id="KW-1185">Reference proteome</keyword>
<name>A0A4R8I595_9FLAO</name>
<dbReference type="Pfam" id="PF06056">
    <property type="entry name" value="Terminase_5"/>
    <property type="match status" value="1"/>
</dbReference>
<dbReference type="InterPro" id="IPR009057">
    <property type="entry name" value="Homeodomain-like_sf"/>
</dbReference>
<dbReference type="EMBL" id="SOEO01000002">
    <property type="protein sequence ID" value="TDX84052.1"/>
    <property type="molecule type" value="Genomic_DNA"/>
</dbReference>
<dbReference type="RefSeq" id="WP_133944099.1">
    <property type="nucleotide sequence ID" value="NZ_SOEO01000002.1"/>
</dbReference>